<reference evidence="2 3" key="1">
    <citation type="journal article" date="2020" name="BMC Genomics">
        <title>Intraspecific diversification of the crop wild relative Brassica cretica Lam. using demographic model selection.</title>
        <authorList>
            <person name="Kioukis A."/>
            <person name="Michalopoulou V.A."/>
            <person name="Briers L."/>
            <person name="Pirintsos S."/>
            <person name="Studholme D.J."/>
            <person name="Pavlidis P."/>
            <person name="Sarris P.F."/>
        </authorList>
    </citation>
    <scope>NUCLEOTIDE SEQUENCE [LARGE SCALE GENOMIC DNA]</scope>
    <source>
        <strain evidence="3">cv. PFS-1207/04</strain>
    </source>
</reference>
<evidence type="ECO:0000313" key="3">
    <source>
        <dbReference type="Proteomes" id="UP000266723"/>
    </source>
</evidence>
<dbReference type="Proteomes" id="UP000266723">
    <property type="component" value="Unassembled WGS sequence"/>
</dbReference>
<feature type="region of interest" description="Disordered" evidence="1">
    <location>
        <begin position="1"/>
        <end position="22"/>
    </location>
</feature>
<protein>
    <submittedName>
        <fullName evidence="2">Uncharacterized protein</fullName>
    </submittedName>
</protein>
<comment type="caution">
    <text evidence="2">The sequence shown here is derived from an EMBL/GenBank/DDBJ whole genome shotgun (WGS) entry which is preliminary data.</text>
</comment>
<sequence>MKKKMKSLKWVSRTSGKSSHRKRILRQNSLISLLCVVLSPKQRIFLSLRSKPPISRQSDSQSDHDRVSSSRRAKGSSLRIFHGDPAIRQIQKTGIRVLRSHLQIGPAPTIGPGLSRGRQFLSRVPTRSMPKTEPGERNYWSDVLPKGNMLSWRNSG</sequence>
<dbReference type="EMBL" id="QGKV02000832">
    <property type="protein sequence ID" value="KAF3550482.1"/>
    <property type="molecule type" value="Genomic_DNA"/>
</dbReference>
<accession>A0ABQ7CG78</accession>
<evidence type="ECO:0000256" key="1">
    <source>
        <dbReference type="SAM" id="MobiDB-lite"/>
    </source>
</evidence>
<keyword evidence="3" id="KW-1185">Reference proteome</keyword>
<proteinExistence type="predicted"/>
<organism evidence="2 3">
    <name type="scientific">Brassica cretica</name>
    <name type="common">Mustard</name>
    <dbReference type="NCBI Taxonomy" id="69181"/>
    <lineage>
        <taxon>Eukaryota</taxon>
        <taxon>Viridiplantae</taxon>
        <taxon>Streptophyta</taxon>
        <taxon>Embryophyta</taxon>
        <taxon>Tracheophyta</taxon>
        <taxon>Spermatophyta</taxon>
        <taxon>Magnoliopsida</taxon>
        <taxon>eudicotyledons</taxon>
        <taxon>Gunneridae</taxon>
        <taxon>Pentapetalae</taxon>
        <taxon>rosids</taxon>
        <taxon>malvids</taxon>
        <taxon>Brassicales</taxon>
        <taxon>Brassicaceae</taxon>
        <taxon>Brassiceae</taxon>
        <taxon>Brassica</taxon>
    </lineage>
</organism>
<name>A0ABQ7CG78_BRACR</name>
<evidence type="ECO:0000313" key="2">
    <source>
        <dbReference type="EMBL" id="KAF3550482.1"/>
    </source>
</evidence>
<feature type="region of interest" description="Disordered" evidence="1">
    <location>
        <begin position="51"/>
        <end position="78"/>
    </location>
</feature>
<gene>
    <name evidence="2" type="ORF">DY000_02007041</name>
</gene>